<dbReference type="Gene3D" id="3.40.1810.10">
    <property type="entry name" value="Transcription factor, MADS-box"/>
    <property type="match status" value="1"/>
</dbReference>
<evidence type="ECO:0000256" key="3">
    <source>
        <dbReference type="ARBA" id="ARBA00023125"/>
    </source>
</evidence>
<sequence length="220" mass="25155">MAERQTKGKQKINMKEIDSKDKKLITFSKRKSGIYKKAGALSTLTGAEVGVVIFSPAGKPFSFATSSIDCMANRFLGRHPPTSNDQVHPIVEAHRQLRIDDSNRQYNELLRSREVEKEKTKILKEKLKGKDYKGWWDVKTSELSKDKLVELENRFKNLHINMQKSLANKKNGEPTSLPAPPIDPNIDMDSDPFTCNPNRETNHEKFSVADPKERENSWNE</sequence>
<dbReference type="GO" id="GO:0046983">
    <property type="term" value="F:protein dimerization activity"/>
    <property type="evidence" value="ECO:0007669"/>
    <property type="project" value="InterPro"/>
</dbReference>
<keyword evidence="3" id="KW-0238">DNA-binding</keyword>
<keyword evidence="5" id="KW-0539">Nucleus</keyword>
<dbReference type="SUPFAM" id="SSF55455">
    <property type="entry name" value="SRF-like"/>
    <property type="match status" value="1"/>
</dbReference>
<evidence type="ECO:0000256" key="2">
    <source>
        <dbReference type="ARBA" id="ARBA00023015"/>
    </source>
</evidence>
<dbReference type="GO" id="GO:0000978">
    <property type="term" value="F:RNA polymerase II cis-regulatory region sequence-specific DNA binding"/>
    <property type="evidence" value="ECO:0007669"/>
    <property type="project" value="TreeGrafter"/>
</dbReference>
<proteinExistence type="predicted"/>
<dbReference type="GO" id="GO:0005634">
    <property type="term" value="C:nucleus"/>
    <property type="evidence" value="ECO:0007669"/>
    <property type="project" value="UniProtKB-SubCell"/>
</dbReference>
<dbReference type="InterPro" id="IPR036879">
    <property type="entry name" value="TF_MADSbox_sf"/>
</dbReference>
<evidence type="ECO:0000259" key="7">
    <source>
        <dbReference type="PROSITE" id="PS50066"/>
    </source>
</evidence>
<dbReference type="AlphaFoldDB" id="A0A9Q0JAP8"/>
<keyword evidence="9" id="KW-1185">Reference proteome</keyword>
<dbReference type="Proteomes" id="UP001141552">
    <property type="component" value="Unassembled WGS sequence"/>
</dbReference>
<keyword evidence="2" id="KW-0805">Transcription regulation</keyword>
<dbReference type="EMBL" id="JAKUCV010004825">
    <property type="protein sequence ID" value="KAJ4833910.1"/>
    <property type="molecule type" value="Genomic_DNA"/>
</dbReference>
<protein>
    <recommendedName>
        <fullName evidence="7">MADS-box domain-containing protein</fullName>
    </recommendedName>
</protein>
<dbReference type="GO" id="GO:0000981">
    <property type="term" value="F:DNA-binding transcription factor activity, RNA polymerase II-specific"/>
    <property type="evidence" value="ECO:0007669"/>
    <property type="project" value="TreeGrafter"/>
</dbReference>
<dbReference type="SMART" id="SM00432">
    <property type="entry name" value="MADS"/>
    <property type="match status" value="1"/>
</dbReference>
<evidence type="ECO:0000256" key="1">
    <source>
        <dbReference type="ARBA" id="ARBA00004123"/>
    </source>
</evidence>
<dbReference type="InterPro" id="IPR002100">
    <property type="entry name" value="TF_MADSbox"/>
</dbReference>
<comment type="caution">
    <text evidence="8">The sequence shown here is derived from an EMBL/GenBank/DDBJ whole genome shotgun (WGS) entry which is preliminary data.</text>
</comment>
<accession>A0A9Q0JAP8</accession>
<dbReference type="PANTHER" id="PTHR11945:SF725">
    <property type="entry name" value="AGAMOUS-LIKE 58-RELATED"/>
    <property type="match status" value="1"/>
</dbReference>
<reference evidence="8" key="2">
    <citation type="journal article" date="2023" name="Plants (Basel)">
        <title>Annotation of the Turnera subulata (Passifloraceae) Draft Genome Reveals the S-Locus Evolved after the Divergence of Turneroideae from Passifloroideae in a Stepwise Manner.</title>
        <authorList>
            <person name="Henning P.M."/>
            <person name="Roalson E.H."/>
            <person name="Mir W."/>
            <person name="McCubbin A.G."/>
            <person name="Shore J.S."/>
        </authorList>
    </citation>
    <scope>NUCLEOTIDE SEQUENCE</scope>
    <source>
        <strain evidence="8">F60SS</strain>
    </source>
</reference>
<evidence type="ECO:0000313" key="9">
    <source>
        <dbReference type="Proteomes" id="UP001141552"/>
    </source>
</evidence>
<gene>
    <name evidence="8" type="ORF">Tsubulata_049197</name>
</gene>
<evidence type="ECO:0000256" key="6">
    <source>
        <dbReference type="SAM" id="MobiDB-lite"/>
    </source>
</evidence>
<dbReference type="PANTHER" id="PTHR11945">
    <property type="entry name" value="MADS BOX PROTEIN"/>
    <property type="match status" value="1"/>
</dbReference>
<dbReference type="PROSITE" id="PS50066">
    <property type="entry name" value="MADS_BOX_2"/>
    <property type="match status" value="1"/>
</dbReference>
<evidence type="ECO:0000313" key="8">
    <source>
        <dbReference type="EMBL" id="KAJ4833910.1"/>
    </source>
</evidence>
<comment type="subcellular location">
    <subcellularLocation>
        <location evidence="1">Nucleus</location>
    </subcellularLocation>
</comment>
<feature type="domain" description="MADS-box" evidence="7">
    <location>
        <begin position="7"/>
        <end position="67"/>
    </location>
</feature>
<keyword evidence="4" id="KW-0804">Transcription</keyword>
<dbReference type="Pfam" id="PF00319">
    <property type="entry name" value="SRF-TF"/>
    <property type="match status" value="1"/>
</dbReference>
<feature type="compositionally biased region" description="Basic and acidic residues" evidence="6">
    <location>
        <begin position="200"/>
        <end position="220"/>
    </location>
</feature>
<feature type="region of interest" description="Disordered" evidence="6">
    <location>
        <begin position="166"/>
        <end position="220"/>
    </location>
</feature>
<organism evidence="8 9">
    <name type="scientific">Turnera subulata</name>
    <dbReference type="NCBI Taxonomy" id="218843"/>
    <lineage>
        <taxon>Eukaryota</taxon>
        <taxon>Viridiplantae</taxon>
        <taxon>Streptophyta</taxon>
        <taxon>Embryophyta</taxon>
        <taxon>Tracheophyta</taxon>
        <taxon>Spermatophyta</taxon>
        <taxon>Magnoliopsida</taxon>
        <taxon>eudicotyledons</taxon>
        <taxon>Gunneridae</taxon>
        <taxon>Pentapetalae</taxon>
        <taxon>rosids</taxon>
        <taxon>fabids</taxon>
        <taxon>Malpighiales</taxon>
        <taxon>Passifloraceae</taxon>
        <taxon>Turnera</taxon>
    </lineage>
</organism>
<dbReference type="OrthoDB" id="844557at2759"/>
<name>A0A9Q0JAP8_9ROSI</name>
<dbReference type="PRINTS" id="PR00404">
    <property type="entry name" value="MADSDOMAIN"/>
</dbReference>
<evidence type="ECO:0000256" key="4">
    <source>
        <dbReference type="ARBA" id="ARBA00023163"/>
    </source>
</evidence>
<reference evidence="8" key="1">
    <citation type="submission" date="2022-02" db="EMBL/GenBank/DDBJ databases">
        <authorList>
            <person name="Henning P.M."/>
            <person name="McCubbin A.G."/>
            <person name="Shore J.S."/>
        </authorList>
    </citation>
    <scope>NUCLEOTIDE SEQUENCE</scope>
    <source>
        <strain evidence="8">F60SS</strain>
        <tissue evidence="8">Leaves</tissue>
    </source>
</reference>
<evidence type="ECO:0000256" key="5">
    <source>
        <dbReference type="ARBA" id="ARBA00023242"/>
    </source>
</evidence>